<proteinExistence type="predicted"/>
<dbReference type="InParanoid" id="A0A0P0XAG8"/>
<protein>
    <submittedName>
        <fullName evidence="2">Os07g0680700 protein</fullName>
    </submittedName>
</protein>
<accession>A0A0P0XAG8</accession>
<reference evidence="2 3" key="2">
    <citation type="journal article" date="2013" name="Plant Cell Physiol.">
        <title>Rice Annotation Project Database (RAP-DB): an integrative and interactive database for rice genomics.</title>
        <authorList>
            <person name="Sakai H."/>
            <person name="Lee S.S."/>
            <person name="Tanaka T."/>
            <person name="Numa H."/>
            <person name="Kim J."/>
            <person name="Kawahara Y."/>
            <person name="Wakimoto H."/>
            <person name="Yang C.C."/>
            <person name="Iwamoto M."/>
            <person name="Abe T."/>
            <person name="Yamada Y."/>
            <person name="Muto A."/>
            <person name="Inokuchi H."/>
            <person name="Ikemura T."/>
            <person name="Matsumoto T."/>
            <person name="Sasaki T."/>
            <person name="Itoh T."/>
        </authorList>
    </citation>
    <scope>NUCLEOTIDE SEQUENCE [LARGE SCALE GENOMIC DNA]</scope>
    <source>
        <strain evidence="3">cv. Nipponbare</strain>
    </source>
</reference>
<feature type="signal peptide" evidence="1">
    <location>
        <begin position="1"/>
        <end position="19"/>
    </location>
</feature>
<evidence type="ECO:0000313" key="2">
    <source>
        <dbReference type="EMBL" id="BAT03237.1"/>
    </source>
</evidence>
<dbReference type="Proteomes" id="UP000059680">
    <property type="component" value="Chromosome 7"/>
</dbReference>
<reference evidence="2 3" key="3">
    <citation type="journal article" date="2013" name="Rice">
        <title>Improvement of the Oryza sativa Nipponbare reference genome using next generation sequence and optical map data.</title>
        <authorList>
            <person name="Kawahara Y."/>
            <person name="de la Bastide M."/>
            <person name="Hamilton J.P."/>
            <person name="Kanamori H."/>
            <person name="McCombie W.R."/>
            <person name="Ouyang S."/>
            <person name="Schwartz D.C."/>
            <person name="Tanaka T."/>
            <person name="Wu J."/>
            <person name="Zhou S."/>
            <person name="Childs K.L."/>
            <person name="Davidson R.M."/>
            <person name="Lin H."/>
            <person name="Quesada-Ocampo L."/>
            <person name="Vaillancourt B."/>
            <person name="Sakai H."/>
            <person name="Lee S.S."/>
            <person name="Kim J."/>
            <person name="Numa H."/>
            <person name="Itoh T."/>
            <person name="Buell C.R."/>
            <person name="Matsumoto T."/>
        </authorList>
    </citation>
    <scope>NUCLEOTIDE SEQUENCE [LARGE SCALE GENOMIC DNA]</scope>
    <source>
        <strain evidence="3">cv. Nipponbare</strain>
    </source>
</reference>
<feature type="chain" id="PRO_5006057016" evidence="1">
    <location>
        <begin position="20"/>
        <end position="78"/>
    </location>
</feature>
<dbReference type="PaxDb" id="39947-A0A0P0XAG8"/>
<dbReference type="EMBL" id="AP014963">
    <property type="protein sequence ID" value="BAT03237.1"/>
    <property type="molecule type" value="Genomic_DNA"/>
</dbReference>
<gene>
    <name evidence="2" type="ordered locus">Os07g0680700</name>
    <name evidence="2" type="ORF">OSNPB_070680700</name>
</gene>
<keyword evidence="1" id="KW-0732">Signal</keyword>
<reference evidence="3" key="1">
    <citation type="journal article" date="2005" name="Nature">
        <title>The map-based sequence of the rice genome.</title>
        <authorList>
            <consortium name="International rice genome sequencing project (IRGSP)"/>
            <person name="Matsumoto T."/>
            <person name="Wu J."/>
            <person name="Kanamori H."/>
            <person name="Katayose Y."/>
            <person name="Fujisawa M."/>
            <person name="Namiki N."/>
            <person name="Mizuno H."/>
            <person name="Yamamoto K."/>
            <person name="Antonio B.A."/>
            <person name="Baba T."/>
            <person name="Sakata K."/>
            <person name="Nagamura Y."/>
            <person name="Aoki H."/>
            <person name="Arikawa K."/>
            <person name="Arita K."/>
            <person name="Bito T."/>
            <person name="Chiden Y."/>
            <person name="Fujitsuka N."/>
            <person name="Fukunaka R."/>
            <person name="Hamada M."/>
            <person name="Harada C."/>
            <person name="Hayashi A."/>
            <person name="Hijishita S."/>
            <person name="Honda M."/>
            <person name="Hosokawa S."/>
            <person name="Ichikawa Y."/>
            <person name="Idonuma A."/>
            <person name="Iijima M."/>
            <person name="Ikeda M."/>
            <person name="Ikeno M."/>
            <person name="Ito K."/>
            <person name="Ito S."/>
            <person name="Ito T."/>
            <person name="Ito Y."/>
            <person name="Ito Y."/>
            <person name="Iwabuchi A."/>
            <person name="Kamiya K."/>
            <person name="Karasawa W."/>
            <person name="Kurita K."/>
            <person name="Katagiri S."/>
            <person name="Kikuta A."/>
            <person name="Kobayashi H."/>
            <person name="Kobayashi N."/>
            <person name="Machita K."/>
            <person name="Maehara T."/>
            <person name="Masukawa M."/>
            <person name="Mizubayashi T."/>
            <person name="Mukai Y."/>
            <person name="Nagasaki H."/>
            <person name="Nagata Y."/>
            <person name="Naito S."/>
            <person name="Nakashima M."/>
            <person name="Nakama Y."/>
            <person name="Nakamichi Y."/>
            <person name="Nakamura M."/>
            <person name="Meguro A."/>
            <person name="Negishi M."/>
            <person name="Ohta I."/>
            <person name="Ohta T."/>
            <person name="Okamoto M."/>
            <person name="Ono N."/>
            <person name="Saji S."/>
            <person name="Sakaguchi M."/>
            <person name="Sakai K."/>
            <person name="Shibata M."/>
            <person name="Shimokawa T."/>
            <person name="Song J."/>
            <person name="Takazaki Y."/>
            <person name="Terasawa K."/>
            <person name="Tsugane M."/>
            <person name="Tsuji K."/>
            <person name="Ueda S."/>
            <person name="Waki K."/>
            <person name="Yamagata H."/>
            <person name="Yamamoto M."/>
            <person name="Yamamoto S."/>
            <person name="Yamane H."/>
            <person name="Yoshiki S."/>
            <person name="Yoshihara R."/>
            <person name="Yukawa K."/>
            <person name="Zhong H."/>
            <person name="Yano M."/>
            <person name="Yuan Q."/>
            <person name="Ouyang S."/>
            <person name="Liu J."/>
            <person name="Jones K.M."/>
            <person name="Gansberger K."/>
            <person name="Moffat K."/>
            <person name="Hill J."/>
            <person name="Bera J."/>
            <person name="Fadrosh D."/>
            <person name="Jin S."/>
            <person name="Johri S."/>
            <person name="Kim M."/>
            <person name="Overton L."/>
            <person name="Reardon M."/>
            <person name="Tsitrin T."/>
            <person name="Vuong H."/>
            <person name="Weaver B."/>
            <person name="Ciecko A."/>
            <person name="Tallon L."/>
            <person name="Jackson J."/>
            <person name="Pai G."/>
            <person name="Aken S.V."/>
            <person name="Utterback T."/>
            <person name="Reidmuller S."/>
            <person name="Feldblyum T."/>
            <person name="Hsiao J."/>
            <person name="Zismann V."/>
            <person name="Iobst S."/>
            <person name="de Vazeille A.R."/>
            <person name="Buell C.R."/>
            <person name="Ying K."/>
            <person name="Li Y."/>
            <person name="Lu T."/>
            <person name="Huang Y."/>
            <person name="Zhao Q."/>
            <person name="Feng Q."/>
            <person name="Zhang L."/>
            <person name="Zhu J."/>
            <person name="Weng Q."/>
            <person name="Mu J."/>
            <person name="Lu Y."/>
            <person name="Fan D."/>
            <person name="Liu Y."/>
            <person name="Guan J."/>
            <person name="Zhang Y."/>
            <person name="Yu S."/>
            <person name="Liu X."/>
            <person name="Zhang Y."/>
            <person name="Hong G."/>
            <person name="Han B."/>
            <person name="Choisne N."/>
            <person name="Demange N."/>
            <person name="Orjeda G."/>
            <person name="Samain S."/>
            <person name="Cattolico L."/>
            <person name="Pelletier E."/>
            <person name="Couloux A."/>
            <person name="Segurens B."/>
            <person name="Wincker P."/>
            <person name="D'Hont A."/>
            <person name="Scarpelli C."/>
            <person name="Weissenbach J."/>
            <person name="Salanoubat M."/>
            <person name="Quetier F."/>
            <person name="Yu Y."/>
            <person name="Kim H.R."/>
            <person name="Rambo T."/>
            <person name="Currie J."/>
            <person name="Collura K."/>
            <person name="Luo M."/>
            <person name="Yang T."/>
            <person name="Ammiraju J.S.S."/>
            <person name="Engler F."/>
            <person name="Soderlund C."/>
            <person name="Wing R.A."/>
            <person name="Palmer L.E."/>
            <person name="de la Bastide M."/>
            <person name="Spiegel L."/>
            <person name="Nascimento L."/>
            <person name="Zutavern T."/>
            <person name="O'Shaughnessy A."/>
            <person name="Dike S."/>
            <person name="Dedhia N."/>
            <person name="Preston R."/>
            <person name="Balija V."/>
            <person name="McCombie W.R."/>
            <person name="Chow T."/>
            <person name="Chen H."/>
            <person name="Chung M."/>
            <person name="Chen C."/>
            <person name="Shaw J."/>
            <person name="Wu H."/>
            <person name="Hsiao K."/>
            <person name="Chao Y."/>
            <person name="Chu M."/>
            <person name="Cheng C."/>
            <person name="Hour A."/>
            <person name="Lee P."/>
            <person name="Lin S."/>
            <person name="Lin Y."/>
            <person name="Liou J."/>
            <person name="Liu S."/>
            <person name="Hsing Y."/>
            <person name="Raghuvanshi S."/>
            <person name="Mohanty A."/>
            <person name="Bharti A.K."/>
            <person name="Gaur A."/>
            <person name="Gupta V."/>
            <person name="Kumar D."/>
            <person name="Ravi V."/>
            <person name="Vij S."/>
            <person name="Kapur A."/>
            <person name="Khurana P."/>
            <person name="Khurana P."/>
            <person name="Khurana J.P."/>
            <person name="Tyagi A.K."/>
            <person name="Gaikwad K."/>
            <person name="Singh A."/>
            <person name="Dalal V."/>
            <person name="Srivastava S."/>
            <person name="Dixit A."/>
            <person name="Pal A.K."/>
            <person name="Ghazi I.A."/>
            <person name="Yadav M."/>
            <person name="Pandit A."/>
            <person name="Bhargava A."/>
            <person name="Sureshbabu K."/>
            <person name="Batra K."/>
            <person name="Sharma T.R."/>
            <person name="Mohapatra T."/>
            <person name="Singh N.K."/>
            <person name="Messing J."/>
            <person name="Nelson A.B."/>
            <person name="Fuks G."/>
            <person name="Kavchok S."/>
            <person name="Keizer G."/>
            <person name="Linton E."/>
            <person name="Llaca V."/>
            <person name="Song R."/>
            <person name="Tanyolac B."/>
            <person name="Young S."/>
            <person name="Ho-Il K."/>
            <person name="Hahn J.H."/>
            <person name="Sangsakoo G."/>
            <person name="Vanavichit A."/>
            <person name="de Mattos Luiz.A.T."/>
            <person name="Zimmer P.D."/>
            <person name="Malone G."/>
            <person name="Dellagostin O."/>
            <person name="de Oliveira A.C."/>
            <person name="Bevan M."/>
            <person name="Bancroft I."/>
            <person name="Minx P."/>
            <person name="Cordum H."/>
            <person name="Wilson R."/>
            <person name="Cheng Z."/>
            <person name="Jin W."/>
            <person name="Jiang J."/>
            <person name="Leong S.A."/>
            <person name="Iwama H."/>
            <person name="Gojobori T."/>
            <person name="Itoh T."/>
            <person name="Niimura Y."/>
            <person name="Fujii Y."/>
            <person name="Habara T."/>
            <person name="Sakai H."/>
            <person name="Sato Y."/>
            <person name="Wilson G."/>
            <person name="Kumar K."/>
            <person name="McCouch S."/>
            <person name="Juretic N."/>
            <person name="Hoen D."/>
            <person name="Wright S."/>
            <person name="Bruskiewich R."/>
            <person name="Bureau T."/>
            <person name="Miyao A."/>
            <person name="Hirochika H."/>
            <person name="Nishikawa T."/>
            <person name="Kadowaki K."/>
            <person name="Sugiura M."/>
            <person name="Burr B."/>
            <person name="Sasaki T."/>
        </authorList>
    </citation>
    <scope>NUCLEOTIDE SEQUENCE [LARGE SCALE GENOMIC DNA]</scope>
    <source>
        <strain evidence="3">cv. Nipponbare</strain>
    </source>
</reference>
<evidence type="ECO:0000256" key="1">
    <source>
        <dbReference type="SAM" id="SignalP"/>
    </source>
</evidence>
<sequence length="78" mass="8517">MLFLLLSWHHSLWLRSIVPRRHEIISLASACHVSSLLPTADLSFRSGSTGACNITGAQVLAVRRQATPQRGGSTDHLL</sequence>
<dbReference type="Gramene" id="Os07t0680700-00">
    <property type="protein sequence ID" value="Os07t0680700-00"/>
    <property type="gene ID" value="Os07g0680700"/>
</dbReference>
<organism evidence="2 3">
    <name type="scientific">Oryza sativa subsp. japonica</name>
    <name type="common">Rice</name>
    <dbReference type="NCBI Taxonomy" id="39947"/>
    <lineage>
        <taxon>Eukaryota</taxon>
        <taxon>Viridiplantae</taxon>
        <taxon>Streptophyta</taxon>
        <taxon>Embryophyta</taxon>
        <taxon>Tracheophyta</taxon>
        <taxon>Spermatophyta</taxon>
        <taxon>Magnoliopsida</taxon>
        <taxon>Liliopsida</taxon>
        <taxon>Poales</taxon>
        <taxon>Poaceae</taxon>
        <taxon>BOP clade</taxon>
        <taxon>Oryzoideae</taxon>
        <taxon>Oryzeae</taxon>
        <taxon>Oryzinae</taxon>
        <taxon>Oryza</taxon>
        <taxon>Oryza sativa</taxon>
    </lineage>
</organism>
<dbReference type="AlphaFoldDB" id="A0A0P0XAG8"/>
<name>A0A0P0XAG8_ORYSJ</name>
<keyword evidence="3" id="KW-1185">Reference proteome</keyword>
<evidence type="ECO:0000313" key="3">
    <source>
        <dbReference type="Proteomes" id="UP000059680"/>
    </source>
</evidence>